<keyword evidence="4" id="KW-0408">Iron</keyword>
<keyword evidence="3" id="KW-0479">Metal-binding</keyword>
<dbReference type="InterPro" id="IPR007197">
    <property type="entry name" value="rSAM"/>
</dbReference>
<dbReference type="GO" id="GO:0046872">
    <property type="term" value="F:metal ion binding"/>
    <property type="evidence" value="ECO:0007669"/>
    <property type="project" value="UniProtKB-KW"/>
</dbReference>
<dbReference type="GO" id="GO:0051536">
    <property type="term" value="F:iron-sulfur cluster binding"/>
    <property type="evidence" value="ECO:0007669"/>
    <property type="project" value="UniProtKB-KW"/>
</dbReference>
<evidence type="ECO:0000256" key="3">
    <source>
        <dbReference type="ARBA" id="ARBA00022723"/>
    </source>
</evidence>
<gene>
    <name evidence="7" type="ORF">S12H4_14115</name>
</gene>
<dbReference type="EMBL" id="BARW01006722">
    <property type="protein sequence ID" value="GAI79862.1"/>
    <property type="molecule type" value="Genomic_DNA"/>
</dbReference>
<dbReference type="InterPro" id="IPR006638">
    <property type="entry name" value="Elp3/MiaA/NifB-like_rSAM"/>
</dbReference>
<evidence type="ECO:0000256" key="5">
    <source>
        <dbReference type="ARBA" id="ARBA00023014"/>
    </source>
</evidence>
<dbReference type="PANTHER" id="PTHR43409">
    <property type="entry name" value="ANAEROBIC MAGNESIUM-PROTOPORPHYRIN IX MONOMETHYL ESTER CYCLASE-RELATED"/>
    <property type="match status" value="1"/>
</dbReference>
<dbReference type="InterPro" id="IPR023404">
    <property type="entry name" value="rSAM_horseshoe"/>
</dbReference>
<evidence type="ECO:0000256" key="4">
    <source>
        <dbReference type="ARBA" id="ARBA00023004"/>
    </source>
</evidence>
<comment type="caution">
    <text evidence="7">The sequence shown here is derived from an EMBL/GenBank/DDBJ whole genome shotgun (WGS) entry which is preliminary data.</text>
</comment>
<organism evidence="7">
    <name type="scientific">marine sediment metagenome</name>
    <dbReference type="NCBI Taxonomy" id="412755"/>
    <lineage>
        <taxon>unclassified sequences</taxon>
        <taxon>metagenomes</taxon>
        <taxon>ecological metagenomes</taxon>
    </lineage>
</organism>
<keyword evidence="2" id="KW-0949">S-adenosyl-L-methionine</keyword>
<dbReference type="PROSITE" id="PS51918">
    <property type="entry name" value="RADICAL_SAM"/>
    <property type="match status" value="1"/>
</dbReference>
<comment type="cofactor">
    <cofactor evidence="1">
        <name>[4Fe-4S] cluster</name>
        <dbReference type="ChEBI" id="CHEBI:49883"/>
    </cofactor>
</comment>
<dbReference type="InterPro" id="IPR058240">
    <property type="entry name" value="rSAM_sf"/>
</dbReference>
<dbReference type="SMART" id="SM00729">
    <property type="entry name" value="Elp3"/>
    <property type="match status" value="1"/>
</dbReference>
<feature type="domain" description="Radical SAM core" evidence="6">
    <location>
        <begin position="1"/>
        <end position="197"/>
    </location>
</feature>
<dbReference type="PANTHER" id="PTHR43409:SF16">
    <property type="entry name" value="SLR0320 PROTEIN"/>
    <property type="match status" value="1"/>
</dbReference>
<dbReference type="GO" id="GO:0003824">
    <property type="term" value="F:catalytic activity"/>
    <property type="evidence" value="ECO:0007669"/>
    <property type="project" value="InterPro"/>
</dbReference>
<dbReference type="SUPFAM" id="SSF102114">
    <property type="entry name" value="Radical SAM enzymes"/>
    <property type="match status" value="1"/>
</dbReference>
<proteinExistence type="predicted"/>
<accession>X1RGL7</accession>
<name>X1RGL7_9ZZZZ</name>
<dbReference type="InterPro" id="IPR051198">
    <property type="entry name" value="BchE-like"/>
</dbReference>
<dbReference type="AlphaFoldDB" id="X1RGL7"/>
<dbReference type="GO" id="GO:0005829">
    <property type="term" value="C:cytosol"/>
    <property type="evidence" value="ECO:0007669"/>
    <property type="project" value="TreeGrafter"/>
</dbReference>
<evidence type="ECO:0000259" key="6">
    <source>
        <dbReference type="PROSITE" id="PS51918"/>
    </source>
</evidence>
<evidence type="ECO:0000256" key="2">
    <source>
        <dbReference type="ARBA" id="ARBA00022691"/>
    </source>
</evidence>
<evidence type="ECO:0000256" key="1">
    <source>
        <dbReference type="ARBA" id="ARBA00001966"/>
    </source>
</evidence>
<reference evidence="7" key="1">
    <citation type="journal article" date="2014" name="Front. Microbiol.">
        <title>High frequency of phylogenetically diverse reductive dehalogenase-homologous genes in deep subseafloor sedimentary metagenomes.</title>
        <authorList>
            <person name="Kawai M."/>
            <person name="Futagami T."/>
            <person name="Toyoda A."/>
            <person name="Takaki Y."/>
            <person name="Nishi S."/>
            <person name="Hori S."/>
            <person name="Arai W."/>
            <person name="Tsubouchi T."/>
            <person name="Morono Y."/>
            <person name="Uchiyama I."/>
            <person name="Ito T."/>
            <person name="Fujiyama A."/>
            <person name="Inagaki F."/>
            <person name="Takami H."/>
        </authorList>
    </citation>
    <scope>NUCLEOTIDE SEQUENCE</scope>
    <source>
        <strain evidence="7">Expedition CK06-06</strain>
    </source>
</reference>
<sequence>MRSIENIADEIIDLKRKGVKILNFGDDTISADTSRLLAICNLQKNIGMKWSCECRVDAMTNDLAITLANSGCVGLQFGVESGSQESLDRMGKNITINQIEQAVRWCIKAGLKVVCSLMIGTPEDTLETMKQTIDFAEKLQKEYKAAVILACTVPYPGTYYSNHATDLGISISTKNYNLYSTINPIMDTHNFTRWQIRNLYFESISRLFKSLSVKYREIFTQITRNSLEKEGYRVSLSKPR</sequence>
<dbReference type="Pfam" id="PF04055">
    <property type="entry name" value="Radical_SAM"/>
    <property type="match status" value="1"/>
</dbReference>
<dbReference type="Gene3D" id="3.80.30.20">
    <property type="entry name" value="tm_1862 like domain"/>
    <property type="match status" value="1"/>
</dbReference>
<evidence type="ECO:0000313" key="7">
    <source>
        <dbReference type="EMBL" id="GAI79862.1"/>
    </source>
</evidence>
<keyword evidence="5" id="KW-0411">Iron-sulfur</keyword>
<protein>
    <recommendedName>
        <fullName evidence="6">Radical SAM core domain-containing protein</fullName>
    </recommendedName>
</protein>